<dbReference type="PROSITE" id="PS00880">
    <property type="entry name" value="ACB_1"/>
    <property type="match status" value="1"/>
</dbReference>
<dbReference type="GO" id="GO:0006631">
    <property type="term" value="P:fatty acid metabolic process"/>
    <property type="evidence" value="ECO:0007669"/>
    <property type="project" value="TreeGrafter"/>
</dbReference>
<evidence type="ECO:0000256" key="2">
    <source>
        <dbReference type="SAM" id="MobiDB-lite"/>
    </source>
</evidence>
<feature type="region of interest" description="Disordered" evidence="2">
    <location>
        <begin position="229"/>
        <end position="292"/>
    </location>
</feature>
<reference evidence="4" key="2">
    <citation type="submission" date="2025-08" db="UniProtKB">
        <authorList>
            <consortium name="Ensembl"/>
        </authorList>
    </citation>
    <scope>IDENTIFICATION</scope>
</reference>
<keyword evidence="5" id="KW-1185">Reference proteome</keyword>
<dbReference type="InterPro" id="IPR035984">
    <property type="entry name" value="Acyl-CoA-binding_sf"/>
</dbReference>
<dbReference type="eggNOG" id="KOG0817">
    <property type="taxonomic scope" value="Eukaryota"/>
</dbReference>
<dbReference type="GO" id="GO:0000062">
    <property type="term" value="F:fatty-acyl-CoA binding"/>
    <property type="evidence" value="ECO:0007669"/>
    <property type="project" value="InterPro"/>
</dbReference>
<dbReference type="Pfam" id="PF00887">
    <property type="entry name" value="ACBP"/>
    <property type="match status" value="1"/>
</dbReference>
<dbReference type="InterPro" id="IPR022408">
    <property type="entry name" value="Acyl-CoA-binding_prot_CS"/>
</dbReference>
<dbReference type="GeneTree" id="ENSGT00940000169952"/>
<keyword evidence="1" id="KW-0446">Lipid-binding</keyword>
<name>H2YKX9_CIOSA</name>
<dbReference type="AlphaFoldDB" id="H2YKX9"/>
<dbReference type="PANTHER" id="PTHR23310:SF77">
    <property type="entry name" value="LD25952P"/>
    <property type="match status" value="1"/>
</dbReference>
<dbReference type="InParanoid" id="H2YKX9"/>
<reference evidence="5" key="1">
    <citation type="submission" date="2003-08" db="EMBL/GenBank/DDBJ databases">
        <authorList>
            <person name="Birren B."/>
            <person name="Nusbaum C."/>
            <person name="Abebe A."/>
            <person name="Abouelleil A."/>
            <person name="Adekoya E."/>
            <person name="Ait-zahra M."/>
            <person name="Allen N."/>
            <person name="Allen T."/>
            <person name="An P."/>
            <person name="Anderson M."/>
            <person name="Anderson S."/>
            <person name="Arachchi H."/>
            <person name="Armbruster J."/>
            <person name="Bachantsang P."/>
            <person name="Baldwin J."/>
            <person name="Barry A."/>
            <person name="Bayul T."/>
            <person name="Blitshsteyn B."/>
            <person name="Bloom T."/>
            <person name="Blye J."/>
            <person name="Boguslavskiy L."/>
            <person name="Borowsky M."/>
            <person name="Boukhgalter B."/>
            <person name="Brunache A."/>
            <person name="Butler J."/>
            <person name="Calixte N."/>
            <person name="Calvo S."/>
            <person name="Camarata J."/>
            <person name="Campo K."/>
            <person name="Chang J."/>
            <person name="Cheshatsang Y."/>
            <person name="Citroen M."/>
            <person name="Collymore A."/>
            <person name="Considine T."/>
            <person name="Cook A."/>
            <person name="Cooke P."/>
            <person name="Corum B."/>
            <person name="Cuomo C."/>
            <person name="David R."/>
            <person name="Dawoe T."/>
            <person name="Degray S."/>
            <person name="Dodge S."/>
            <person name="Dooley K."/>
            <person name="Dorje P."/>
            <person name="Dorjee K."/>
            <person name="Dorris L."/>
            <person name="Duffey N."/>
            <person name="Dupes A."/>
            <person name="Elkins T."/>
            <person name="Engels R."/>
            <person name="Erickson J."/>
            <person name="Farina A."/>
            <person name="Faro S."/>
            <person name="Ferreira P."/>
            <person name="Fischer H."/>
            <person name="Fitzgerald M."/>
            <person name="Foley K."/>
            <person name="Gage D."/>
            <person name="Galagan J."/>
            <person name="Gearin G."/>
            <person name="Gnerre S."/>
            <person name="Gnirke A."/>
            <person name="Goyette A."/>
            <person name="Graham J."/>
            <person name="Grandbois E."/>
            <person name="Gyaltsen K."/>
            <person name="Hafez N."/>
            <person name="Hagopian D."/>
            <person name="Hagos B."/>
            <person name="Hall J."/>
            <person name="Hatcher B."/>
            <person name="Heller A."/>
            <person name="Higgins H."/>
            <person name="Honan T."/>
            <person name="Horn A."/>
            <person name="Houde N."/>
            <person name="Hughes L."/>
            <person name="Hulme W."/>
            <person name="Husby E."/>
            <person name="Iliev I."/>
            <person name="Jaffe D."/>
            <person name="Jones C."/>
            <person name="Kamal M."/>
            <person name="Kamat A."/>
            <person name="Kamvysselis M."/>
            <person name="Karlsson E."/>
            <person name="Kells C."/>
            <person name="Kieu A."/>
            <person name="Kisner P."/>
            <person name="Kodira C."/>
            <person name="Kulbokas E."/>
            <person name="Labutti K."/>
            <person name="Lama D."/>
            <person name="Landers T."/>
            <person name="Leger J."/>
            <person name="Levine S."/>
            <person name="Lewis D."/>
            <person name="Lewis T."/>
            <person name="Lindblad-toh K."/>
            <person name="Liu X."/>
            <person name="Lokyitsang T."/>
            <person name="Lokyitsang Y."/>
            <person name="Lucien O."/>
            <person name="Lui A."/>
            <person name="Ma L.J."/>
            <person name="Mabbitt R."/>
            <person name="Macdonald J."/>
            <person name="Maclean C."/>
            <person name="Major J."/>
            <person name="Manning J."/>
            <person name="Marabella R."/>
            <person name="Maru K."/>
            <person name="Matthews C."/>
            <person name="Mauceli E."/>
            <person name="Mccarthy M."/>
            <person name="Mcdonough S."/>
            <person name="Mcghee T."/>
            <person name="Meldrim J."/>
            <person name="Meneus L."/>
            <person name="Mesirov J."/>
            <person name="Mihalev A."/>
            <person name="Mihova T."/>
            <person name="Mikkelsen T."/>
            <person name="Mlenga V."/>
            <person name="Moru K."/>
            <person name="Mozes J."/>
            <person name="Mulrain L."/>
            <person name="Munson G."/>
            <person name="Naylor J."/>
            <person name="Newes C."/>
            <person name="Nguyen C."/>
            <person name="Nguyen N."/>
            <person name="Nguyen T."/>
            <person name="Nicol R."/>
            <person name="Nielsen C."/>
            <person name="Nizzari M."/>
            <person name="Norbu C."/>
            <person name="Norbu N."/>
            <person name="O'donnell P."/>
            <person name="Okoawo O."/>
            <person name="O'leary S."/>
            <person name="Omotosho B."/>
            <person name="O'neill K."/>
            <person name="Osman S."/>
            <person name="Parker S."/>
            <person name="Perrin D."/>
            <person name="Phunkhang P."/>
            <person name="Piqani B."/>
            <person name="Purcell S."/>
            <person name="Rachupka T."/>
            <person name="Ramasamy U."/>
            <person name="Rameau R."/>
            <person name="Ray V."/>
            <person name="Raymond C."/>
            <person name="Retta R."/>
            <person name="Richardson S."/>
            <person name="Rise C."/>
            <person name="Rodriguez J."/>
            <person name="Rogers J."/>
            <person name="Rogov P."/>
            <person name="Rutman M."/>
            <person name="Schupbach R."/>
            <person name="Seaman C."/>
            <person name="Settipalli S."/>
            <person name="Sharpe T."/>
            <person name="Sheridan J."/>
            <person name="Sherpa N."/>
            <person name="Shi J."/>
            <person name="Smirnov S."/>
            <person name="Smith C."/>
            <person name="Sougnez C."/>
            <person name="Spencer B."/>
            <person name="Stalker J."/>
            <person name="Stange-thomann N."/>
            <person name="Stavropoulos S."/>
            <person name="Stetson K."/>
            <person name="Stone C."/>
            <person name="Stone S."/>
            <person name="Stubbs M."/>
            <person name="Talamas J."/>
            <person name="Tchuinga P."/>
            <person name="Tenzing P."/>
            <person name="Tesfaye S."/>
            <person name="Theodore J."/>
            <person name="Thoulutsang Y."/>
            <person name="Topham K."/>
            <person name="Towey S."/>
            <person name="Tsamla T."/>
            <person name="Tsomo N."/>
            <person name="Vallee D."/>
            <person name="Vassiliev H."/>
            <person name="Venkataraman V."/>
            <person name="Vinson J."/>
            <person name="Vo A."/>
            <person name="Wade C."/>
            <person name="Wang S."/>
            <person name="Wangchuk T."/>
            <person name="Wangdi T."/>
            <person name="Whittaker C."/>
            <person name="Wilkinson J."/>
            <person name="Wu Y."/>
            <person name="Wyman D."/>
            <person name="Yadav S."/>
            <person name="Yang S."/>
            <person name="Yang X."/>
            <person name="Yeager S."/>
            <person name="Yee E."/>
            <person name="Young G."/>
            <person name="Zainoun J."/>
            <person name="Zembeck L."/>
            <person name="Zimmer A."/>
            <person name="Zody M."/>
            <person name="Lander E."/>
        </authorList>
    </citation>
    <scope>NUCLEOTIDE SEQUENCE [LARGE SCALE GENOMIC DNA]</scope>
</reference>
<protein>
    <recommendedName>
        <fullName evidence="3">ACB domain-containing protein</fullName>
    </recommendedName>
</protein>
<dbReference type="SUPFAM" id="SSF47027">
    <property type="entry name" value="Acyl-CoA binding protein"/>
    <property type="match status" value="1"/>
</dbReference>
<dbReference type="Proteomes" id="UP000007875">
    <property type="component" value="Unassembled WGS sequence"/>
</dbReference>
<feature type="domain" description="ACB" evidence="3">
    <location>
        <begin position="4"/>
        <end position="93"/>
    </location>
</feature>
<sequence>MADVEAQFKAALEVIENLPKNGPYKPSPDMMLLFYSYYKQATSGPCNRPKPWAFDVINKAKWDAWHKLGQMGRQEAMGKYVNELTKAMQNFPSLSSDQIIEVLPATDRASEFLQTLGHFYEVVDLKTAEAEQVKALLKKRDNKPLPNGNHLSNGTHNGVGDVTMRDGVMEKTVGSDSDEDFCDTSPDLQDSMSHNSSSSEPSTLSHDSYIGGNNLESEELMKKMSNKEGAISHGGESGTHGLNEGESPQEYRGPDERSSPRRVHFNPSPSPTRESPLSGNGAGGGDRGHDSQLYERIAIVLSQ</sequence>
<evidence type="ECO:0000313" key="5">
    <source>
        <dbReference type="Proteomes" id="UP000007875"/>
    </source>
</evidence>
<dbReference type="Ensembl" id="ENSCSAVT00000006056.1">
    <property type="protein sequence ID" value="ENSCSAVP00000005981.1"/>
    <property type="gene ID" value="ENSCSAVG00000003565.1"/>
</dbReference>
<dbReference type="PRINTS" id="PR00689">
    <property type="entry name" value="ACOABINDINGP"/>
</dbReference>
<organism evidence="4 5">
    <name type="scientific">Ciona savignyi</name>
    <name type="common">Pacific transparent sea squirt</name>
    <dbReference type="NCBI Taxonomy" id="51511"/>
    <lineage>
        <taxon>Eukaryota</taxon>
        <taxon>Metazoa</taxon>
        <taxon>Chordata</taxon>
        <taxon>Tunicata</taxon>
        <taxon>Ascidiacea</taxon>
        <taxon>Phlebobranchia</taxon>
        <taxon>Cionidae</taxon>
        <taxon>Ciona</taxon>
    </lineage>
</organism>
<dbReference type="OMA" id="HWIINIM"/>
<dbReference type="InterPro" id="IPR014352">
    <property type="entry name" value="FERM/acyl-CoA-bd_prot_sf"/>
</dbReference>
<dbReference type="PANTHER" id="PTHR23310">
    <property type="entry name" value="ACYL-COA-BINDING PROTEIN, ACBP"/>
    <property type="match status" value="1"/>
</dbReference>
<evidence type="ECO:0000256" key="1">
    <source>
        <dbReference type="ARBA" id="ARBA00023121"/>
    </source>
</evidence>
<dbReference type="PROSITE" id="PS51228">
    <property type="entry name" value="ACB_2"/>
    <property type="match status" value="1"/>
</dbReference>
<proteinExistence type="predicted"/>
<dbReference type="HOGENOM" id="CLU_958228_0_0_1"/>
<dbReference type="FunCoup" id="H2YKX9">
    <property type="interactions" value="137"/>
</dbReference>
<evidence type="ECO:0000313" key="4">
    <source>
        <dbReference type="Ensembl" id="ENSCSAVP00000005981.1"/>
    </source>
</evidence>
<accession>H2YKX9</accession>
<dbReference type="STRING" id="51511.ENSCSAVP00000005981"/>
<dbReference type="Gene3D" id="1.20.80.10">
    <property type="match status" value="1"/>
</dbReference>
<evidence type="ECO:0000259" key="3">
    <source>
        <dbReference type="PROSITE" id="PS51228"/>
    </source>
</evidence>
<dbReference type="FunFam" id="1.20.80.10:FF:000010">
    <property type="entry name" value="Acyl-CoA-binding domain-containing protein 5"/>
    <property type="match status" value="1"/>
</dbReference>
<dbReference type="InterPro" id="IPR000582">
    <property type="entry name" value="Acyl-CoA-binding_protein"/>
</dbReference>
<dbReference type="GO" id="GO:0005737">
    <property type="term" value="C:cytoplasm"/>
    <property type="evidence" value="ECO:0007669"/>
    <property type="project" value="TreeGrafter"/>
</dbReference>
<feature type="region of interest" description="Disordered" evidence="2">
    <location>
        <begin position="139"/>
        <end position="212"/>
    </location>
</feature>
<feature type="compositionally biased region" description="Low complexity" evidence="2">
    <location>
        <begin position="191"/>
        <end position="208"/>
    </location>
</feature>
<reference evidence="4" key="3">
    <citation type="submission" date="2025-09" db="UniProtKB">
        <authorList>
            <consortium name="Ensembl"/>
        </authorList>
    </citation>
    <scope>IDENTIFICATION</scope>
</reference>